<dbReference type="EMBL" id="JAQQWI010000010">
    <property type="protein sequence ID" value="KAK8018152.1"/>
    <property type="molecule type" value="Genomic_DNA"/>
</dbReference>
<name>A0ABR1RTD5_9PEZI</name>
<evidence type="ECO:0008006" key="3">
    <source>
        <dbReference type="Google" id="ProtNLM"/>
    </source>
</evidence>
<proteinExistence type="predicted"/>
<evidence type="ECO:0000313" key="2">
    <source>
        <dbReference type="Proteomes" id="UP001396898"/>
    </source>
</evidence>
<dbReference type="Proteomes" id="UP001396898">
    <property type="component" value="Unassembled WGS sequence"/>
</dbReference>
<dbReference type="PANTHER" id="PTHR42037:SF1">
    <property type="match status" value="1"/>
</dbReference>
<accession>A0ABR1RTD5</accession>
<reference evidence="1 2" key="1">
    <citation type="submission" date="2023-01" db="EMBL/GenBank/DDBJ databases">
        <title>Analysis of 21 Apiospora genomes using comparative genomics revels a genus with tremendous synthesis potential of carbohydrate active enzymes and secondary metabolites.</title>
        <authorList>
            <person name="Sorensen T."/>
        </authorList>
    </citation>
    <scope>NUCLEOTIDE SEQUENCE [LARGE SCALE GENOMIC DNA]</scope>
    <source>
        <strain evidence="1 2">CBS 20057</strain>
    </source>
</reference>
<dbReference type="PANTHER" id="PTHR42037">
    <property type="match status" value="1"/>
</dbReference>
<dbReference type="Pfam" id="PF14441">
    <property type="entry name" value="OTT_1508_deam"/>
    <property type="match status" value="1"/>
</dbReference>
<protein>
    <recommendedName>
        <fullName evidence="3">C2H2-type domain-containing protein</fullName>
    </recommendedName>
</protein>
<evidence type="ECO:0000313" key="1">
    <source>
        <dbReference type="EMBL" id="KAK8018152.1"/>
    </source>
</evidence>
<organism evidence="1 2">
    <name type="scientific">Apiospora marii</name>
    <dbReference type="NCBI Taxonomy" id="335849"/>
    <lineage>
        <taxon>Eukaryota</taxon>
        <taxon>Fungi</taxon>
        <taxon>Dikarya</taxon>
        <taxon>Ascomycota</taxon>
        <taxon>Pezizomycotina</taxon>
        <taxon>Sordariomycetes</taxon>
        <taxon>Xylariomycetidae</taxon>
        <taxon>Amphisphaeriales</taxon>
        <taxon>Apiosporaceae</taxon>
        <taxon>Apiospora</taxon>
    </lineage>
</organism>
<gene>
    <name evidence="1" type="ORF">PG991_007342</name>
</gene>
<comment type="caution">
    <text evidence="1">The sequence shown here is derived from an EMBL/GenBank/DDBJ whole genome shotgun (WGS) entry which is preliminary data.</text>
</comment>
<sequence length="473" mass="53853">MLDHGFSDLIPSRQLSADGGPQLGSGKALWLLVDEVRPNSNKLGKFYEPLFLLEALNVSARDDAIAGIPEDYASFVYKLAHVCDSKKGGATVTSFMVLRGDNGADSVHYWFASNQRSQSELQETKTYAERLLRKVAQLSVSSQRQSPTQRRSPHDVLLQDVLQFNTPRLATYLKNLHLRIQECLQRCNECKSEDETMIADVITRVHSALVIDPTTLSQHDSERIASLSESIITELNKIHGTPAAVLIAERAREGRMPGYRSQECWSDLQHTMSRIRAYSQSVVYFLDAWKTWPLLFEDFEVSFIPSSRPAPAFSRAKSETANGIVGRMTSNPREIEVFRNYVRTLQGFDLDERIRGNSKKKPIVHSEVLLLDWLNKTEGGVDPQRFFNEWMYIGASKPTCRLCHYYFESYDTVVEHRPSHKNIYNNWRVPDPLPSQGKAGVEARDEMMDRVLARIRRDAFALVKQRVPSSVKK</sequence>
<dbReference type="InterPro" id="IPR027796">
    <property type="entry name" value="OTT_1508_deam-like"/>
</dbReference>
<keyword evidence="2" id="KW-1185">Reference proteome</keyword>